<evidence type="ECO:0000313" key="1">
    <source>
        <dbReference type="EMBL" id="GAG55112.1"/>
    </source>
</evidence>
<name>X0Z9Y6_9ZZZZ</name>
<organism evidence="1">
    <name type="scientific">marine sediment metagenome</name>
    <dbReference type="NCBI Taxonomy" id="412755"/>
    <lineage>
        <taxon>unclassified sequences</taxon>
        <taxon>metagenomes</taxon>
        <taxon>ecological metagenomes</taxon>
    </lineage>
</organism>
<dbReference type="EMBL" id="BART01008555">
    <property type="protein sequence ID" value="GAG55112.1"/>
    <property type="molecule type" value="Genomic_DNA"/>
</dbReference>
<sequence>AGEDIKETEEIMPLTEKGKKILRAMRKQYGEEKGERVFYASINKGKIKSAHKGKKK</sequence>
<accession>X0Z9Y6</accession>
<dbReference type="AlphaFoldDB" id="X0Z9Y6"/>
<gene>
    <name evidence="1" type="ORF">S01H4_19218</name>
</gene>
<proteinExistence type="predicted"/>
<comment type="caution">
    <text evidence="1">The sequence shown here is derived from an EMBL/GenBank/DDBJ whole genome shotgun (WGS) entry which is preliminary data.</text>
</comment>
<feature type="non-terminal residue" evidence="1">
    <location>
        <position position="1"/>
    </location>
</feature>
<protein>
    <submittedName>
        <fullName evidence="1">Uncharacterized protein</fullName>
    </submittedName>
</protein>
<reference evidence="1" key="1">
    <citation type="journal article" date="2014" name="Front. Microbiol.">
        <title>High frequency of phylogenetically diverse reductive dehalogenase-homologous genes in deep subseafloor sedimentary metagenomes.</title>
        <authorList>
            <person name="Kawai M."/>
            <person name="Futagami T."/>
            <person name="Toyoda A."/>
            <person name="Takaki Y."/>
            <person name="Nishi S."/>
            <person name="Hori S."/>
            <person name="Arai W."/>
            <person name="Tsubouchi T."/>
            <person name="Morono Y."/>
            <person name="Uchiyama I."/>
            <person name="Ito T."/>
            <person name="Fujiyama A."/>
            <person name="Inagaki F."/>
            <person name="Takami H."/>
        </authorList>
    </citation>
    <scope>NUCLEOTIDE SEQUENCE</scope>
    <source>
        <strain evidence="1">Expedition CK06-06</strain>
    </source>
</reference>